<evidence type="ECO:0000313" key="2">
    <source>
        <dbReference type="EMBL" id="CAI5790991.1"/>
    </source>
</evidence>
<dbReference type="EMBL" id="OX395138">
    <property type="protein sequence ID" value="CAI5790991.1"/>
    <property type="molecule type" value="Genomic_DNA"/>
</dbReference>
<dbReference type="Proteomes" id="UP001178461">
    <property type="component" value="Chromosome 13"/>
</dbReference>
<evidence type="ECO:0000256" key="1">
    <source>
        <dbReference type="SAM" id="MobiDB-lite"/>
    </source>
</evidence>
<evidence type="ECO:0000313" key="3">
    <source>
        <dbReference type="Proteomes" id="UP001178461"/>
    </source>
</evidence>
<proteinExistence type="predicted"/>
<sequence length="102" mass="11662">MAAATTKRQGQPLPPPTAPSTRRPRRSSLARARCPDFTGATVISDNGRVCVSVRRRLPPPPILKRMHEPMEVLDFWIGVQLDNFYFHHKRKKATHSMNDIQF</sequence>
<protein>
    <submittedName>
        <fullName evidence="2">Uncharacterized protein</fullName>
    </submittedName>
</protein>
<gene>
    <name evidence="2" type="ORF">PODLI_1B027165</name>
</gene>
<keyword evidence="3" id="KW-1185">Reference proteome</keyword>
<organism evidence="2 3">
    <name type="scientific">Podarcis lilfordi</name>
    <name type="common">Lilford's wall lizard</name>
    <dbReference type="NCBI Taxonomy" id="74358"/>
    <lineage>
        <taxon>Eukaryota</taxon>
        <taxon>Metazoa</taxon>
        <taxon>Chordata</taxon>
        <taxon>Craniata</taxon>
        <taxon>Vertebrata</taxon>
        <taxon>Euteleostomi</taxon>
        <taxon>Lepidosauria</taxon>
        <taxon>Squamata</taxon>
        <taxon>Bifurcata</taxon>
        <taxon>Unidentata</taxon>
        <taxon>Episquamata</taxon>
        <taxon>Laterata</taxon>
        <taxon>Lacertibaenia</taxon>
        <taxon>Lacertidae</taxon>
        <taxon>Podarcis</taxon>
    </lineage>
</organism>
<dbReference type="AlphaFoldDB" id="A0AA35PJ88"/>
<reference evidence="2" key="1">
    <citation type="submission" date="2022-12" db="EMBL/GenBank/DDBJ databases">
        <authorList>
            <person name="Alioto T."/>
            <person name="Alioto T."/>
            <person name="Gomez Garrido J."/>
        </authorList>
    </citation>
    <scope>NUCLEOTIDE SEQUENCE</scope>
</reference>
<name>A0AA35PJ88_9SAUR</name>
<accession>A0AA35PJ88</accession>
<feature type="region of interest" description="Disordered" evidence="1">
    <location>
        <begin position="1"/>
        <end position="33"/>
    </location>
</feature>